<feature type="domain" description="Protein kinase" evidence="3">
    <location>
        <begin position="978"/>
        <end position="1253"/>
    </location>
</feature>
<dbReference type="GO" id="GO:0005737">
    <property type="term" value="C:cytoplasm"/>
    <property type="evidence" value="ECO:0007669"/>
    <property type="project" value="TreeGrafter"/>
</dbReference>
<evidence type="ECO:0000259" key="3">
    <source>
        <dbReference type="PROSITE" id="PS50011"/>
    </source>
</evidence>
<dbReference type="AlphaFoldDB" id="A0A1G4I0E1"/>
<keyword evidence="2" id="KW-0812">Transmembrane</keyword>
<dbReference type="GO" id="GO:0005524">
    <property type="term" value="F:ATP binding"/>
    <property type="evidence" value="ECO:0007669"/>
    <property type="project" value="InterPro"/>
</dbReference>
<organism evidence="4 5">
    <name type="scientific">Trypanosoma equiperdum</name>
    <dbReference type="NCBI Taxonomy" id="5694"/>
    <lineage>
        <taxon>Eukaryota</taxon>
        <taxon>Discoba</taxon>
        <taxon>Euglenozoa</taxon>
        <taxon>Kinetoplastea</taxon>
        <taxon>Metakinetoplastina</taxon>
        <taxon>Trypanosomatida</taxon>
        <taxon>Trypanosomatidae</taxon>
        <taxon>Trypanosoma</taxon>
    </lineage>
</organism>
<dbReference type="Gene3D" id="1.10.510.10">
    <property type="entry name" value="Transferase(Phosphotransferase) domain 1"/>
    <property type="match status" value="1"/>
</dbReference>
<name>A0A1G4I0E1_TRYEQ</name>
<dbReference type="SUPFAM" id="SSF56112">
    <property type="entry name" value="Protein kinase-like (PK-like)"/>
    <property type="match status" value="1"/>
</dbReference>
<keyword evidence="2" id="KW-1133">Transmembrane helix</keyword>
<dbReference type="InterPro" id="IPR011009">
    <property type="entry name" value="Kinase-like_dom_sf"/>
</dbReference>
<feature type="transmembrane region" description="Helical" evidence="2">
    <location>
        <begin position="165"/>
        <end position="187"/>
    </location>
</feature>
<feature type="region of interest" description="Disordered" evidence="1">
    <location>
        <begin position="924"/>
        <end position="950"/>
    </location>
</feature>
<feature type="compositionally biased region" description="Polar residues" evidence="1">
    <location>
        <begin position="1"/>
        <end position="13"/>
    </location>
</feature>
<evidence type="ECO:0000256" key="2">
    <source>
        <dbReference type="SAM" id="Phobius"/>
    </source>
</evidence>
<dbReference type="InterPro" id="IPR053235">
    <property type="entry name" value="Ser_Thr_kinase"/>
</dbReference>
<dbReference type="PANTHER" id="PTHR24361">
    <property type="entry name" value="MITOGEN-ACTIVATED KINASE KINASE KINASE"/>
    <property type="match status" value="1"/>
</dbReference>
<keyword evidence="4" id="KW-0418">Kinase</keyword>
<accession>A0A1G4I0E1</accession>
<evidence type="ECO:0000313" key="5">
    <source>
        <dbReference type="Proteomes" id="UP000195570"/>
    </source>
</evidence>
<dbReference type="VEuPathDB" id="TriTrypDB:TEOVI_000703900"/>
<feature type="compositionally biased region" description="Low complexity" evidence="1">
    <location>
        <begin position="924"/>
        <end position="946"/>
    </location>
</feature>
<keyword evidence="5" id="KW-1185">Reference proteome</keyword>
<feature type="compositionally biased region" description="Basic and acidic residues" evidence="1">
    <location>
        <begin position="14"/>
        <end position="26"/>
    </location>
</feature>
<keyword evidence="2" id="KW-0472">Membrane</keyword>
<dbReference type="Proteomes" id="UP000195570">
    <property type="component" value="Unassembled WGS sequence"/>
</dbReference>
<dbReference type="RefSeq" id="XP_067076772.1">
    <property type="nucleotide sequence ID" value="XM_067220671.1"/>
</dbReference>
<evidence type="ECO:0000256" key="1">
    <source>
        <dbReference type="SAM" id="MobiDB-lite"/>
    </source>
</evidence>
<feature type="compositionally biased region" description="Basic and acidic residues" evidence="1">
    <location>
        <begin position="36"/>
        <end position="46"/>
    </location>
</feature>
<gene>
    <name evidence="4" type="ORF">TEOVI_000703900</name>
</gene>
<proteinExistence type="predicted"/>
<dbReference type="PROSITE" id="PS50011">
    <property type="entry name" value="PROTEIN_KINASE_DOM"/>
    <property type="match status" value="1"/>
</dbReference>
<evidence type="ECO:0000313" key="4">
    <source>
        <dbReference type="EMBL" id="SCU65117.1"/>
    </source>
</evidence>
<dbReference type="GeneID" id="92380973"/>
<feature type="transmembrane region" description="Helical" evidence="2">
    <location>
        <begin position="492"/>
        <end position="513"/>
    </location>
</feature>
<reference evidence="4" key="1">
    <citation type="submission" date="2016-09" db="EMBL/GenBank/DDBJ databases">
        <authorList>
            <person name="Hebert L."/>
            <person name="Moumen B."/>
        </authorList>
    </citation>
    <scope>NUCLEOTIDE SEQUENCE [LARGE SCALE GENOMIC DNA]</scope>
    <source>
        <strain evidence="4">OVI</strain>
    </source>
</reference>
<protein>
    <submittedName>
        <fullName evidence="4">Protein kinase, putative</fullName>
    </submittedName>
</protein>
<feature type="region of interest" description="Disordered" evidence="1">
    <location>
        <begin position="1"/>
        <end position="46"/>
    </location>
</feature>
<sequence>MRNVSSLGDSHSFTTEKENNHSKRDGFNVGNAAPRSSRECNGRETAPEIVRNTARSTEHPFSSDAKPLPSSGLVGAAVGHHGGGVHLPGFGGIGPWSPRPGGGYAMKYDHHSPNTHCNTGRGLQVVTHPANSRSASVVGSMEEEVPRVSNQTTTNPTRGVSLRCWVLFPLIVIMTCVYAISIALAIAPWARASVAVMGSLHDVVEVNYVTLSGFTPFLRMTRMAKGIGSMYFSNNTFSNPVMDHAMPLKGGMVSSLCVTLRDVDKRRMIASIGAFSLTKKQAALCIASKSNPGQYYGHVSEGGIMKDFYYMDPVTMEYQQPLKRYESTTSGLTITEYTERFHFDSVVRIWNESVREGREMKPSEYWVRPRFPPTYAAYVYPFFEREDDGTVGVGYIYVGMHTGKISVRWHKASDSGVRVMLVDPNNESGQFYVFANNWGQPLANVSDEWKSAFMGEPIRFLSPDDVSDPLMSKAIRYLDLQEAARGKNQRSWFMYGGLAAVASAHHIVTGSGVEMVVVVVTNPSYYLGPIATYGGIAGLSSFVMYLIVIAACYYFVELCLHRPLRSTEEKLRAGLVKSSDEEKQKVIALREVCELHGVCSVLRRRLNAVRTYMPDRAFDLSGAAASVSRSKDACASDPEAASSPRRYGEELKPVACSVAYVYYTPGRTRNPSDAVVELMMQIVVSAAAACGGCFEVQRPDYCIVSFGVQSMDREFAAEATRAVEFARQVATKLMARSEVSGAYRVIVESGAFPSGIVSGGGRSRYVLLCRNIYRRVGDALQSVGVAAAVTEETALLVRGHFRLLPFRSVFLEGEDGVCVTLYEVLSGDAGQPTWNEFEGHYNEAYDMMVRGNYVSALRLLDKAISVGSVTLSGESPSFMSLQPQRLRDECAARVGRRDRTPFVNQLLIVPDSLNSSATSLISSPPLLSGTGKTSGGSSSPCDGGSPRTPSVFVGENAASTLNGEIPRFLEDCHGNSWQRSIDPIHEGANSVGVAYMGMSATGVLALLKLYPLTELGERLTREELDVALDKVLQVGESVSLVQCLSYCHVPPHGVLLVWEYVPGGTLRDLKVRYGRKLPAATVKRHVTSLLRGLACLHERGLVQGCLCPETVVTCVGGHCRLTGVLLDAAPLLKHQMTYCVSPEEARGKPQSWMTDMYALGLLVIEMLNDDFPWRWTANAQISRSRNELLAVLSDHEALMESLREGLLEPVPPPEDADPTIQLVVSSCLRIDPAQRRDAVFLLQRVGGVVAVDA</sequence>
<dbReference type="InterPro" id="IPR000719">
    <property type="entry name" value="Prot_kinase_dom"/>
</dbReference>
<comment type="caution">
    <text evidence="4">The sequence shown here is derived from an EMBL/GenBank/DDBJ whole genome shotgun (WGS) entry which is preliminary data.</text>
</comment>
<dbReference type="SMART" id="SM00220">
    <property type="entry name" value="S_TKc"/>
    <property type="match status" value="1"/>
</dbReference>
<dbReference type="GO" id="GO:0004674">
    <property type="term" value="F:protein serine/threonine kinase activity"/>
    <property type="evidence" value="ECO:0007669"/>
    <property type="project" value="TreeGrafter"/>
</dbReference>
<keyword evidence="4" id="KW-0808">Transferase</keyword>
<dbReference type="Pfam" id="PF00069">
    <property type="entry name" value="Pkinase"/>
    <property type="match status" value="1"/>
</dbReference>
<dbReference type="EMBL" id="CZPT02000213">
    <property type="protein sequence ID" value="SCU65117.1"/>
    <property type="molecule type" value="Genomic_DNA"/>
</dbReference>
<feature type="transmembrane region" description="Helical" evidence="2">
    <location>
        <begin position="533"/>
        <end position="556"/>
    </location>
</feature>